<keyword evidence="2" id="KW-0969">Cilium</keyword>
<dbReference type="AlphaFoldDB" id="A0A4R1LF60"/>
<dbReference type="EMBL" id="SMGK01000001">
    <property type="protein sequence ID" value="TCK75493.1"/>
    <property type="molecule type" value="Genomic_DNA"/>
</dbReference>
<keyword evidence="3" id="KW-1185">Reference proteome</keyword>
<protein>
    <submittedName>
        <fullName evidence="2">Flagellar protein FlgJ</fullName>
    </submittedName>
</protein>
<accession>A0A4R1LF60</accession>
<dbReference type="OrthoDB" id="129888at2"/>
<evidence type="ECO:0000313" key="2">
    <source>
        <dbReference type="EMBL" id="TCK75493.1"/>
    </source>
</evidence>
<feature type="region of interest" description="Disordered" evidence="1">
    <location>
        <begin position="45"/>
        <end position="64"/>
    </location>
</feature>
<gene>
    <name evidence="2" type="ORF">C7378_0476</name>
</gene>
<proteinExistence type="predicted"/>
<sequence>MTAITQLHPGASPNSPHNAKLENAAHEFEAALMKEFIAPLEHDSLFSESSDGADSGGGSESTLMSFGSEAMAKAISEHGGFGIATRILDHFHATEKGKEKAARS</sequence>
<name>A0A4R1LF60_9BACT</name>
<comment type="caution">
    <text evidence="2">The sequence shown here is derived from an EMBL/GenBank/DDBJ whole genome shotgun (WGS) entry which is preliminary data.</text>
</comment>
<dbReference type="RefSeq" id="WP_131991297.1">
    <property type="nucleotide sequence ID" value="NZ_SMGK01000001.1"/>
</dbReference>
<evidence type="ECO:0000256" key="1">
    <source>
        <dbReference type="SAM" id="MobiDB-lite"/>
    </source>
</evidence>
<reference evidence="2 3" key="1">
    <citation type="submission" date="2019-03" db="EMBL/GenBank/DDBJ databases">
        <title>Genomic Encyclopedia of Type Strains, Phase IV (KMG-IV): sequencing the most valuable type-strain genomes for metagenomic binning, comparative biology and taxonomic classification.</title>
        <authorList>
            <person name="Goeker M."/>
        </authorList>
    </citation>
    <scope>NUCLEOTIDE SEQUENCE [LARGE SCALE GENOMIC DNA]</scope>
    <source>
        <strain evidence="2 3">DSM 103428</strain>
    </source>
</reference>
<keyword evidence="2" id="KW-0966">Cell projection</keyword>
<organism evidence="2 3">
    <name type="scientific">Acidipila rosea</name>
    <dbReference type="NCBI Taxonomy" id="768535"/>
    <lineage>
        <taxon>Bacteria</taxon>
        <taxon>Pseudomonadati</taxon>
        <taxon>Acidobacteriota</taxon>
        <taxon>Terriglobia</taxon>
        <taxon>Terriglobales</taxon>
        <taxon>Acidobacteriaceae</taxon>
        <taxon>Acidipila</taxon>
    </lineage>
</organism>
<evidence type="ECO:0000313" key="3">
    <source>
        <dbReference type="Proteomes" id="UP000295210"/>
    </source>
</evidence>
<dbReference type="Proteomes" id="UP000295210">
    <property type="component" value="Unassembled WGS sequence"/>
</dbReference>
<keyword evidence="2" id="KW-0282">Flagellum</keyword>